<evidence type="ECO:0000256" key="6">
    <source>
        <dbReference type="PROSITE-ProRule" id="PRU00108"/>
    </source>
</evidence>
<dbReference type="FunFam" id="1.10.10.60:FF:000176">
    <property type="entry name" value="pancreas/duodenum homeobox protein 1"/>
    <property type="match status" value="1"/>
</dbReference>
<comment type="subcellular location">
    <subcellularLocation>
        <location evidence="6 7">Nucleus</location>
    </subcellularLocation>
</comment>
<dbReference type="GO" id="GO:0000981">
    <property type="term" value="F:DNA-binding transcription factor activity, RNA polymerase II-specific"/>
    <property type="evidence" value="ECO:0007669"/>
    <property type="project" value="InterPro"/>
</dbReference>
<sequence length="247" mass="28521">MNREEHYYSAGHLYKDSCAYQRPHNEEYSPSPPPCLYMTRQTQSVYASPALGTQDQHNHLPDITSYVPGREDLTVPHLHHSQAQQLPLQTFTGYGDSLDLCSERNRCHLPFPWMKSTKSHTHAWKGQWTGPYAAEPEENKRTRTAYTRAQLLELEKEFLFNKYISRPRRVELALTLSLTERHIKIWFQNRRMKWKKEEDKRRARGTDPEQDSSVTSGDLRDDACGAHAAPPSPLQSHTAPSVPRDPA</sequence>
<evidence type="ECO:0000256" key="1">
    <source>
        <dbReference type="ARBA" id="ARBA00023125"/>
    </source>
</evidence>
<evidence type="ECO:0000313" key="10">
    <source>
        <dbReference type="EMBL" id="KAB5533224.1"/>
    </source>
</evidence>
<organism evidence="10 11">
    <name type="scientific">Pangasianodon hypophthalmus</name>
    <name type="common">Striped catfish</name>
    <name type="synonym">Helicophagus hypophthalmus</name>
    <dbReference type="NCBI Taxonomy" id="310915"/>
    <lineage>
        <taxon>Eukaryota</taxon>
        <taxon>Metazoa</taxon>
        <taxon>Chordata</taxon>
        <taxon>Craniata</taxon>
        <taxon>Vertebrata</taxon>
        <taxon>Euteleostomi</taxon>
        <taxon>Actinopterygii</taxon>
        <taxon>Neopterygii</taxon>
        <taxon>Teleostei</taxon>
        <taxon>Ostariophysi</taxon>
        <taxon>Siluriformes</taxon>
        <taxon>Pangasiidae</taxon>
        <taxon>Pangasianodon</taxon>
    </lineage>
</organism>
<dbReference type="GO" id="GO:0045944">
    <property type="term" value="P:positive regulation of transcription by RNA polymerase II"/>
    <property type="evidence" value="ECO:0007669"/>
    <property type="project" value="UniProtKB-ARBA"/>
</dbReference>
<dbReference type="PANTHER" id="PTHR45664">
    <property type="entry name" value="PROTEIN ZERKNUELLT 1-RELATED"/>
    <property type="match status" value="1"/>
</dbReference>
<dbReference type="Proteomes" id="UP000327468">
    <property type="component" value="Chromosome 22"/>
</dbReference>
<evidence type="ECO:0000259" key="9">
    <source>
        <dbReference type="PROSITE" id="PS50071"/>
    </source>
</evidence>
<dbReference type="EMBL" id="VFJC01000023">
    <property type="protein sequence ID" value="KAB5533224.1"/>
    <property type="molecule type" value="Genomic_DNA"/>
</dbReference>
<keyword evidence="2 6" id="KW-0371">Homeobox</keyword>
<keyword evidence="11" id="KW-1185">Reference proteome</keyword>
<reference evidence="10 11" key="1">
    <citation type="submission" date="2019-06" db="EMBL/GenBank/DDBJ databases">
        <title>A chromosome-scale genome assembly of the striped catfish, Pangasianodon hypophthalmus.</title>
        <authorList>
            <person name="Wen M."/>
            <person name="Zahm M."/>
            <person name="Roques C."/>
            <person name="Cabau C."/>
            <person name="Klopp C."/>
            <person name="Donnadieu C."/>
            <person name="Jouanno E."/>
            <person name="Avarre J.-C."/>
            <person name="Campet M."/>
            <person name="Ha T.T.T."/>
            <person name="Dugue R."/>
            <person name="Lampietro C."/>
            <person name="Louis A."/>
            <person name="Herpin A."/>
            <person name="Echchiki A."/>
            <person name="Berthelot C."/>
            <person name="Parey E."/>
            <person name="Roest-Crollius H."/>
            <person name="Braasch I."/>
            <person name="Postlethwait J."/>
            <person name="Bobe J."/>
            <person name="Montfort J."/>
            <person name="Bouchez O."/>
            <person name="Begum T."/>
            <person name="Schartl M."/>
            <person name="Guiguen Y."/>
        </authorList>
    </citation>
    <scope>NUCLEOTIDE SEQUENCE [LARGE SCALE GENOMIC DNA]</scope>
    <source>
        <strain evidence="10 11">Indonesia</strain>
        <tissue evidence="10">Blood</tissue>
    </source>
</reference>
<comment type="caution">
    <text evidence="10">The sequence shown here is derived from an EMBL/GenBank/DDBJ whole genome shotgun (WGS) entry which is preliminary data.</text>
</comment>
<keyword evidence="1 6" id="KW-0238">DNA-binding</keyword>
<dbReference type="GO" id="GO:0005634">
    <property type="term" value="C:nucleus"/>
    <property type="evidence" value="ECO:0007669"/>
    <property type="project" value="UniProtKB-SubCell"/>
</dbReference>
<dbReference type="GO" id="GO:0003309">
    <property type="term" value="P:type B pancreatic cell differentiation"/>
    <property type="evidence" value="ECO:0007669"/>
    <property type="project" value="TreeGrafter"/>
</dbReference>
<proteinExistence type="inferred from homology"/>
<evidence type="ECO:0000256" key="4">
    <source>
        <dbReference type="ARBA" id="ARBA00038297"/>
    </source>
</evidence>
<dbReference type="CDD" id="cd00086">
    <property type="entry name" value="homeodomain"/>
    <property type="match status" value="1"/>
</dbReference>
<evidence type="ECO:0000313" key="11">
    <source>
        <dbReference type="Proteomes" id="UP000327468"/>
    </source>
</evidence>
<evidence type="ECO:0000256" key="7">
    <source>
        <dbReference type="RuleBase" id="RU000682"/>
    </source>
</evidence>
<evidence type="ECO:0000256" key="3">
    <source>
        <dbReference type="ARBA" id="ARBA00023242"/>
    </source>
</evidence>
<feature type="DNA-binding region" description="Homeobox" evidence="6">
    <location>
        <begin position="139"/>
        <end position="198"/>
    </location>
</feature>
<dbReference type="AlphaFoldDB" id="A0A5N5KS48"/>
<feature type="compositionally biased region" description="Basic and acidic residues" evidence="8">
    <location>
        <begin position="196"/>
        <end position="207"/>
    </location>
</feature>
<feature type="region of interest" description="Disordered" evidence="8">
    <location>
        <begin position="196"/>
        <end position="247"/>
    </location>
</feature>
<dbReference type="Gene3D" id="1.10.10.60">
    <property type="entry name" value="Homeodomain-like"/>
    <property type="match status" value="1"/>
</dbReference>
<protein>
    <recommendedName>
        <fullName evidence="5">Pancreas/duodenum homeobox protein 1</fullName>
    </recommendedName>
</protein>
<evidence type="ECO:0000256" key="5">
    <source>
        <dbReference type="ARBA" id="ARBA00040412"/>
    </source>
</evidence>
<dbReference type="Pfam" id="PF00046">
    <property type="entry name" value="Homeodomain"/>
    <property type="match status" value="1"/>
</dbReference>
<gene>
    <name evidence="10" type="ORF">PHYPO_G00129370</name>
</gene>
<dbReference type="GO" id="GO:0000978">
    <property type="term" value="F:RNA polymerase II cis-regulatory region sequence-specific DNA binding"/>
    <property type="evidence" value="ECO:0007669"/>
    <property type="project" value="TreeGrafter"/>
</dbReference>
<comment type="similarity">
    <text evidence="4">Belongs to the Antp homeobox family. IPF1/XlHbox-8 subfamily.</text>
</comment>
<dbReference type="PROSITE" id="PS50071">
    <property type="entry name" value="HOMEOBOX_2"/>
    <property type="match status" value="1"/>
</dbReference>
<evidence type="ECO:0000256" key="8">
    <source>
        <dbReference type="SAM" id="MobiDB-lite"/>
    </source>
</evidence>
<dbReference type="SMART" id="SM00389">
    <property type="entry name" value="HOX"/>
    <property type="match status" value="1"/>
</dbReference>
<dbReference type="InterPro" id="IPR017970">
    <property type="entry name" value="Homeobox_CS"/>
</dbReference>
<dbReference type="PRINTS" id="PR00024">
    <property type="entry name" value="HOMEOBOX"/>
</dbReference>
<dbReference type="InterPro" id="IPR001356">
    <property type="entry name" value="HD"/>
</dbReference>
<dbReference type="SUPFAM" id="SSF46689">
    <property type="entry name" value="Homeodomain-like"/>
    <property type="match status" value="1"/>
</dbReference>
<name>A0A5N5KS48_PANHP</name>
<dbReference type="InterPro" id="IPR009057">
    <property type="entry name" value="Homeodomain-like_sf"/>
</dbReference>
<feature type="domain" description="Homeobox" evidence="9">
    <location>
        <begin position="137"/>
        <end position="197"/>
    </location>
</feature>
<dbReference type="PROSITE" id="PS00027">
    <property type="entry name" value="HOMEOBOX_1"/>
    <property type="match status" value="1"/>
</dbReference>
<dbReference type="InterPro" id="IPR017995">
    <property type="entry name" value="Homeobox_antennapedia"/>
</dbReference>
<accession>A0A5N5KS48</accession>
<keyword evidence="3 6" id="KW-0539">Nucleus</keyword>
<dbReference type="PRINTS" id="PR00025">
    <property type="entry name" value="ANTENNAPEDIA"/>
</dbReference>
<dbReference type="InterPro" id="IPR020479">
    <property type="entry name" value="HD_metazoa"/>
</dbReference>
<dbReference type="PANTHER" id="PTHR45664:SF12">
    <property type="entry name" value="PANCREAS_DUODENUM HOMEOBOX PROTEIN 1"/>
    <property type="match status" value="1"/>
</dbReference>
<evidence type="ECO:0000256" key="2">
    <source>
        <dbReference type="ARBA" id="ARBA00023155"/>
    </source>
</evidence>